<accession>A0A5R8WPX6</accession>
<name>A0A5R8WPX6_9BACT</name>
<evidence type="ECO:0000256" key="1">
    <source>
        <dbReference type="SAM" id="Phobius"/>
    </source>
</evidence>
<proteinExistence type="predicted"/>
<sequence>MLLTELMNLAWLAVRLAPRLLWWLLAGLLLAALNQIFRTELWPNTPGAEPFFKLVALCCGLPLPWLLARTAQRLGRQLRGWFWRLFWRLAAVAGYVGAFIISVVGLIGLAYQLLRVFS</sequence>
<evidence type="ECO:0000313" key="2">
    <source>
        <dbReference type="EMBL" id="TLM92348.1"/>
    </source>
</evidence>
<dbReference type="AlphaFoldDB" id="A0A5R8WPX6"/>
<feature type="transmembrane region" description="Helical" evidence="1">
    <location>
        <begin position="50"/>
        <end position="68"/>
    </location>
</feature>
<reference evidence="2 3" key="1">
    <citation type="submission" date="2019-05" db="EMBL/GenBank/DDBJ databases">
        <title>Hymenobacter edaphi sp. nov., isolated from abandoned arsenic-contaminated farmland soil.</title>
        <authorList>
            <person name="Nie L."/>
        </authorList>
    </citation>
    <scope>NUCLEOTIDE SEQUENCE [LARGE SCALE GENOMIC DNA]</scope>
    <source>
        <strain evidence="2 3">1-3-3-8</strain>
    </source>
</reference>
<feature type="transmembrane region" description="Helical" evidence="1">
    <location>
        <begin position="89"/>
        <end position="114"/>
    </location>
</feature>
<gene>
    <name evidence="2" type="ORF">FDY95_13010</name>
</gene>
<protein>
    <submittedName>
        <fullName evidence="2">Uncharacterized protein</fullName>
    </submittedName>
</protein>
<evidence type="ECO:0000313" key="3">
    <source>
        <dbReference type="Proteomes" id="UP000305517"/>
    </source>
</evidence>
<dbReference type="EMBL" id="VAJM01000005">
    <property type="protein sequence ID" value="TLM92348.1"/>
    <property type="molecule type" value="Genomic_DNA"/>
</dbReference>
<comment type="caution">
    <text evidence="2">The sequence shown here is derived from an EMBL/GenBank/DDBJ whole genome shotgun (WGS) entry which is preliminary data.</text>
</comment>
<keyword evidence="1" id="KW-0472">Membrane</keyword>
<dbReference type="OrthoDB" id="886817at2"/>
<dbReference type="Proteomes" id="UP000305517">
    <property type="component" value="Unassembled WGS sequence"/>
</dbReference>
<keyword evidence="3" id="KW-1185">Reference proteome</keyword>
<organism evidence="2 3">
    <name type="scientific">Hymenobacter jeollabukensis</name>
    <dbReference type="NCBI Taxonomy" id="2025313"/>
    <lineage>
        <taxon>Bacteria</taxon>
        <taxon>Pseudomonadati</taxon>
        <taxon>Bacteroidota</taxon>
        <taxon>Cytophagia</taxon>
        <taxon>Cytophagales</taxon>
        <taxon>Hymenobacteraceae</taxon>
        <taxon>Hymenobacter</taxon>
    </lineage>
</organism>
<keyword evidence="1" id="KW-0812">Transmembrane</keyword>
<keyword evidence="1" id="KW-1133">Transmembrane helix</keyword>
<dbReference type="RefSeq" id="WP_138078199.1">
    <property type="nucleotide sequence ID" value="NZ_VAJM01000005.1"/>
</dbReference>